<sequence length="230" mass="26255">MRNDISFPFVAFTHPEVLSNRLLQGMQILTKLEKALGLKQPNGSDAEQDILILALKGKCTGDTYYHNMDQSVFDSAMEGNEEEDFYHFYVRQRTIGIQAFKKEVENDLLTLSGCQLHAIVQHHNYDSGIWLLTQIIAQAKCEFATALCIYWANQPGDHYARYETLDLACEDIHALSHANAMLLNKIEYKTKLGIFAQILPIPDVACFLDRKPDYSVKPLINIPVEPRVHW</sequence>
<evidence type="ECO:0000259" key="1">
    <source>
        <dbReference type="Pfam" id="PF14096"/>
    </source>
</evidence>
<dbReference type="Pfam" id="PF14096">
    <property type="entry name" value="DUF4274"/>
    <property type="match status" value="1"/>
</dbReference>
<feature type="domain" description="DUF4274" evidence="1">
    <location>
        <begin position="115"/>
        <end position="189"/>
    </location>
</feature>
<reference evidence="2 3" key="1">
    <citation type="submission" date="2021-03" db="EMBL/GenBank/DDBJ databases">
        <title>Draft genome sequence of Janthinobacterium sp. strain PLB02 isolated from infected primmorphs (Lubomirskia baicalensis).</title>
        <authorList>
            <person name="Chernogor L.I."/>
            <person name="Belikov S.I."/>
            <person name="Petrushin I.S."/>
        </authorList>
    </citation>
    <scope>NUCLEOTIDE SEQUENCE [LARGE SCALE GENOMIC DNA]</scope>
    <source>
        <strain evidence="2 3">PLB02</strain>
    </source>
</reference>
<organism evidence="2 3">
    <name type="scientific">Janthinobacterium lividum</name>
    <dbReference type="NCBI Taxonomy" id="29581"/>
    <lineage>
        <taxon>Bacteria</taxon>
        <taxon>Pseudomonadati</taxon>
        <taxon>Pseudomonadota</taxon>
        <taxon>Betaproteobacteria</taxon>
        <taxon>Burkholderiales</taxon>
        <taxon>Oxalobacteraceae</taxon>
        <taxon>Janthinobacterium</taxon>
    </lineage>
</organism>
<evidence type="ECO:0000313" key="2">
    <source>
        <dbReference type="EMBL" id="QSX98111.1"/>
    </source>
</evidence>
<dbReference type="RefSeq" id="WP_151093539.1">
    <property type="nucleotide sequence ID" value="NZ_CP071520.1"/>
</dbReference>
<protein>
    <submittedName>
        <fullName evidence="2">DUF4274 domain-containing protein</fullName>
    </submittedName>
</protein>
<name>A0AAJ4MWP8_9BURK</name>
<dbReference type="InterPro" id="IPR025369">
    <property type="entry name" value="DUF4274"/>
</dbReference>
<gene>
    <name evidence="2" type="ORF">J3P46_09495</name>
</gene>
<proteinExistence type="predicted"/>
<dbReference type="AlphaFoldDB" id="A0AAJ4MWP8"/>
<accession>A0AAJ4MWP8</accession>
<dbReference type="Proteomes" id="UP000662821">
    <property type="component" value="Chromosome"/>
</dbReference>
<dbReference type="EMBL" id="CP071520">
    <property type="protein sequence ID" value="QSX98111.1"/>
    <property type="molecule type" value="Genomic_DNA"/>
</dbReference>
<evidence type="ECO:0000313" key="3">
    <source>
        <dbReference type="Proteomes" id="UP000662821"/>
    </source>
</evidence>